<protein>
    <recommendedName>
        <fullName evidence="4">DUF1648 domain-containing protein</fullName>
    </recommendedName>
</protein>
<name>A0ABV2TAL3_9BACT</name>
<evidence type="ECO:0000256" key="1">
    <source>
        <dbReference type="SAM" id="Phobius"/>
    </source>
</evidence>
<feature type="transmembrane region" description="Helical" evidence="1">
    <location>
        <begin position="21"/>
        <end position="40"/>
    </location>
</feature>
<gene>
    <name evidence="2" type="ORF">ABR189_17485</name>
</gene>
<sequence>MQPENRNQKISRLAAKTAIKVFIIVLVFGVLPFISGNQAWETKMEQSHLVIPNKWSFVFPGLLFVGFLILMITCLKQKFKWPEYNWLFVLNTLILVIYLVLLYMRLFKPLMA</sequence>
<organism evidence="2 3">
    <name type="scientific">Chitinophaga defluvii</name>
    <dbReference type="NCBI Taxonomy" id="3163343"/>
    <lineage>
        <taxon>Bacteria</taxon>
        <taxon>Pseudomonadati</taxon>
        <taxon>Bacteroidota</taxon>
        <taxon>Chitinophagia</taxon>
        <taxon>Chitinophagales</taxon>
        <taxon>Chitinophagaceae</taxon>
        <taxon>Chitinophaga</taxon>
    </lineage>
</organism>
<comment type="caution">
    <text evidence="2">The sequence shown here is derived from an EMBL/GenBank/DDBJ whole genome shotgun (WGS) entry which is preliminary data.</text>
</comment>
<keyword evidence="1" id="KW-1133">Transmembrane helix</keyword>
<proteinExistence type="predicted"/>
<evidence type="ECO:0008006" key="4">
    <source>
        <dbReference type="Google" id="ProtNLM"/>
    </source>
</evidence>
<keyword evidence="1" id="KW-0812">Transmembrane</keyword>
<feature type="transmembrane region" description="Helical" evidence="1">
    <location>
        <begin position="55"/>
        <end position="75"/>
    </location>
</feature>
<feature type="transmembrane region" description="Helical" evidence="1">
    <location>
        <begin position="87"/>
        <end position="106"/>
    </location>
</feature>
<evidence type="ECO:0000313" key="3">
    <source>
        <dbReference type="Proteomes" id="UP001549749"/>
    </source>
</evidence>
<accession>A0ABV2TAL3</accession>
<dbReference type="RefSeq" id="WP_354661752.1">
    <property type="nucleotide sequence ID" value="NZ_JBEXAC010000002.1"/>
</dbReference>
<keyword evidence="3" id="KW-1185">Reference proteome</keyword>
<dbReference type="Proteomes" id="UP001549749">
    <property type="component" value="Unassembled WGS sequence"/>
</dbReference>
<evidence type="ECO:0000313" key="2">
    <source>
        <dbReference type="EMBL" id="MET6999184.1"/>
    </source>
</evidence>
<dbReference type="EMBL" id="JBEXAC010000002">
    <property type="protein sequence ID" value="MET6999184.1"/>
    <property type="molecule type" value="Genomic_DNA"/>
</dbReference>
<reference evidence="2 3" key="1">
    <citation type="submission" date="2024-06" db="EMBL/GenBank/DDBJ databases">
        <title>Chitinophaga defluvii sp. nov., isolated from municipal sewage.</title>
        <authorList>
            <person name="Zhang L."/>
        </authorList>
    </citation>
    <scope>NUCLEOTIDE SEQUENCE [LARGE SCALE GENOMIC DNA]</scope>
    <source>
        <strain evidence="2 3">H8</strain>
    </source>
</reference>
<keyword evidence="1" id="KW-0472">Membrane</keyword>